<feature type="compositionally biased region" description="Basic and acidic residues" evidence="1">
    <location>
        <begin position="9"/>
        <end position="23"/>
    </location>
</feature>
<protein>
    <submittedName>
        <fullName evidence="2">Uncharacterized protein</fullName>
    </submittedName>
</protein>
<dbReference type="VEuPathDB" id="VectorBase:LOC119164514"/>
<feature type="compositionally biased region" description="Basic and acidic residues" evidence="1">
    <location>
        <begin position="49"/>
        <end position="73"/>
    </location>
</feature>
<evidence type="ECO:0000313" key="2">
    <source>
        <dbReference type="EMBL" id="NIE50279.1"/>
    </source>
</evidence>
<feature type="region of interest" description="Disordered" evidence="1">
    <location>
        <begin position="1"/>
        <end position="23"/>
    </location>
</feature>
<sequence>MGKPRKKRTAEEEAAIREARRAADRERCRLRRLDPVYMASERIKKRQRRLDPEKRQRRLDPEYAKRRREAEAARRRKQRQLAGLKARPAAGVPHPRLHRNQYTSCEKTVSKSTEANIVPKIHHVSTQIEHKVSTTPAHQRMCHSQSKVTKQHPLYCRGPRIATPGPVKVVEGASAYAKEAADKTTWCAGIYQTNMYSPTVSCWMQSHNLEDSDNIS</sequence>
<proteinExistence type="predicted"/>
<reference evidence="2" key="1">
    <citation type="submission" date="2020-03" db="EMBL/GenBank/DDBJ databases">
        <title>A transcriptome and proteome of the tick Rhipicephalus microplus shaped by the genetic composition of its hosts and developmental stage.</title>
        <authorList>
            <person name="Garcia G.R."/>
            <person name="Ribeiro J.M.C."/>
            <person name="Maruyama S.R."/>
            <person name="Gardinasse L.G."/>
            <person name="Nelson K."/>
            <person name="Ferreira B.R."/>
            <person name="Andrade T.G."/>
            <person name="Santos I.K.F.M."/>
        </authorList>
    </citation>
    <scope>NUCLEOTIDE SEQUENCE</scope>
    <source>
        <strain evidence="2">NSGR</strain>
        <tissue evidence="2">Salivary glands</tissue>
    </source>
</reference>
<feature type="region of interest" description="Disordered" evidence="1">
    <location>
        <begin position="43"/>
        <end position="97"/>
    </location>
</feature>
<dbReference type="EMBL" id="GIKN01008006">
    <property type="protein sequence ID" value="NIE50279.1"/>
    <property type="molecule type" value="Transcribed_RNA"/>
</dbReference>
<name>A0A6G5AHI9_RHIMP</name>
<accession>A0A6G5AHI9</accession>
<organism evidence="2">
    <name type="scientific">Rhipicephalus microplus</name>
    <name type="common">Cattle tick</name>
    <name type="synonym">Boophilus microplus</name>
    <dbReference type="NCBI Taxonomy" id="6941"/>
    <lineage>
        <taxon>Eukaryota</taxon>
        <taxon>Metazoa</taxon>
        <taxon>Ecdysozoa</taxon>
        <taxon>Arthropoda</taxon>
        <taxon>Chelicerata</taxon>
        <taxon>Arachnida</taxon>
        <taxon>Acari</taxon>
        <taxon>Parasitiformes</taxon>
        <taxon>Ixodida</taxon>
        <taxon>Ixodoidea</taxon>
        <taxon>Ixodidae</taxon>
        <taxon>Rhipicephalinae</taxon>
        <taxon>Rhipicephalus</taxon>
        <taxon>Boophilus</taxon>
    </lineage>
</organism>
<evidence type="ECO:0000256" key="1">
    <source>
        <dbReference type="SAM" id="MobiDB-lite"/>
    </source>
</evidence>
<dbReference type="AlphaFoldDB" id="A0A6G5AHI9"/>